<sequence>MIISSGSLSGKYAMPCFALIAFWGSQQSGASISIAKCWELNGTIKPQRFRASNY</sequence>
<keyword evidence="2" id="KW-1185">Reference proteome</keyword>
<gene>
    <name evidence="1" type="ORF">IQ247_07085</name>
</gene>
<evidence type="ECO:0000313" key="1">
    <source>
        <dbReference type="EMBL" id="MBE9212478.1"/>
    </source>
</evidence>
<dbReference type="Proteomes" id="UP000620559">
    <property type="component" value="Unassembled WGS sequence"/>
</dbReference>
<dbReference type="RefSeq" id="WP_193918473.1">
    <property type="nucleotide sequence ID" value="NZ_JADEWL010000015.1"/>
</dbReference>
<comment type="caution">
    <text evidence="1">The sequence shown here is derived from an EMBL/GenBank/DDBJ whole genome shotgun (WGS) entry which is preliminary data.</text>
</comment>
<dbReference type="EMBL" id="JADEWL010000015">
    <property type="protein sequence ID" value="MBE9212478.1"/>
    <property type="molecule type" value="Genomic_DNA"/>
</dbReference>
<dbReference type="AlphaFoldDB" id="A0A8J7F298"/>
<organism evidence="1 2">
    <name type="scientific">Plectonema cf. radiosum LEGE 06105</name>
    <dbReference type="NCBI Taxonomy" id="945769"/>
    <lineage>
        <taxon>Bacteria</taxon>
        <taxon>Bacillati</taxon>
        <taxon>Cyanobacteriota</taxon>
        <taxon>Cyanophyceae</taxon>
        <taxon>Oscillatoriophycideae</taxon>
        <taxon>Oscillatoriales</taxon>
        <taxon>Microcoleaceae</taxon>
        <taxon>Plectonema</taxon>
    </lineage>
</organism>
<accession>A0A8J7F298</accession>
<proteinExistence type="predicted"/>
<protein>
    <submittedName>
        <fullName evidence="1">Uncharacterized protein</fullName>
    </submittedName>
</protein>
<evidence type="ECO:0000313" key="2">
    <source>
        <dbReference type="Proteomes" id="UP000620559"/>
    </source>
</evidence>
<name>A0A8J7F298_9CYAN</name>
<reference evidence="1" key="1">
    <citation type="submission" date="2020-10" db="EMBL/GenBank/DDBJ databases">
        <authorList>
            <person name="Castelo-Branco R."/>
            <person name="Eusebio N."/>
            <person name="Adriana R."/>
            <person name="Vieira A."/>
            <person name="Brugerolle De Fraissinette N."/>
            <person name="Rezende De Castro R."/>
            <person name="Schneider M.P."/>
            <person name="Vasconcelos V."/>
            <person name="Leao P.N."/>
        </authorList>
    </citation>
    <scope>NUCLEOTIDE SEQUENCE</scope>
    <source>
        <strain evidence="1">LEGE 06105</strain>
    </source>
</reference>